<evidence type="ECO:0000256" key="2">
    <source>
        <dbReference type="ARBA" id="ARBA00023180"/>
    </source>
</evidence>
<dbReference type="InterPro" id="IPR002022">
    <property type="entry name" value="Pec_lyase"/>
</dbReference>
<comment type="function">
    <text evidence="5">Pectinolytic enzymes consist of four classes of enzymes: pectin lyase, polygalacturonase, pectin methylesterase and rhamnogalacturonase. Among pectinolytic enzymes, pectin lyase is the most important in depolymerization of pectin, since it cleaves internal glycosidic bonds of highly methylated pectins.</text>
</comment>
<keyword evidence="3 10" id="KW-0456">Lyase</keyword>
<dbReference type="InterPro" id="IPR045032">
    <property type="entry name" value="PEL"/>
</dbReference>
<accession>A0A2P4YFZ4</accession>
<dbReference type="PANTHER" id="PTHR31683:SF67">
    <property type="entry name" value="PECTIN LYASE F-RELATED"/>
    <property type="match status" value="1"/>
</dbReference>
<feature type="compositionally biased region" description="Polar residues" evidence="7">
    <location>
        <begin position="723"/>
        <end position="745"/>
    </location>
</feature>
<keyword evidence="2" id="KW-0325">Glycoprotein</keyword>
<feature type="region of interest" description="Disordered" evidence="7">
    <location>
        <begin position="717"/>
        <end position="799"/>
    </location>
</feature>
<evidence type="ECO:0000256" key="6">
    <source>
        <dbReference type="ARBA" id="ARBA00039082"/>
    </source>
</evidence>
<dbReference type="InterPro" id="IPR012334">
    <property type="entry name" value="Pectin_lyas_fold"/>
</dbReference>
<feature type="chain" id="PRO_5015169966" description="pectin lyase" evidence="8">
    <location>
        <begin position="19"/>
        <end position="799"/>
    </location>
</feature>
<evidence type="ECO:0000256" key="7">
    <source>
        <dbReference type="SAM" id="MobiDB-lite"/>
    </source>
</evidence>
<dbReference type="OrthoDB" id="1637350at2759"/>
<dbReference type="AlphaFoldDB" id="A0A2P4YFZ4"/>
<dbReference type="PANTHER" id="PTHR31683">
    <property type="entry name" value="PECTATE LYASE 18-RELATED"/>
    <property type="match status" value="1"/>
</dbReference>
<feature type="domain" description="Pectate lyase" evidence="9">
    <location>
        <begin position="106"/>
        <end position="320"/>
    </location>
</feature>
<feature type="signal peptide" evidence="8">
    <location>
        <begin position="1"/>
        <end position="18"/>
    </location>
</feature>
<gene>
    <name evidence="10" type="ORF">PHPALM_6022</name>
</gene>
<reference evidence="10 11" key="1">
    <citation type="journal article" date="2017" name="Genome Biol. Evol.">
        <title>Phytophthora megakarya and P. palmivora, closely related causal agents of cacao black pod rot, underwent increases in genome sizes and gene numbers by different mechanisms.</title>
        <authorList>
            <person name="Ali S.S."/>
            <person name="Shao J."/>
            <person name="Lary D.J."/>
            <person name="Kronmiller B."/>
            <person name="Shen D."/>
            <person name="Strem M.D."/>
            <person name="Amoako-Attah I."/>
            <person name="Akrofi A.Y."/>
            <person name="Begoude B.A."/>
            <person name="Ten Hoopen G.M."/>
            <person name="Coulibaly K."/>
            <person name="Kebe B.I."/>
            <person name="Melnick R.L."/>
            <person name="Guiltinan M.J."/>
            <person name="Tyler B.M."/>
            <person name="Meinhardt L.W."/>
            <person name="Bailey B.A."/>
        </authorList>
    </citation>
    <scope>NUCLEOTIDE SEQUENCE [LARGE SCALE GENOMIC DNA]</scope>
    <source>
        <strain evidence="11">sbr112.9</strain>
    </source>
</reference>
<dbReference type="InterPro" id="IPR011050">
    <property type="entry name" value="Pectin_lyase_fold/virulence"/>
</dbReference>
<organism evidence="10 11">
    <name type="scientific">Phytophthora palmivora</name>
    <dbReference type="NCBI Taxonomy" id="4796"/>
    <lineage>
        <taxon>Eukaryota</taxon>
        <taxon>Sar</taxon>
        <taxon>Stramenopiles</taxon>
        <taxon>Oomycota</taxon>
        <taxon>Peronosporomycetes</taxon>
        <taxon>Peronosporales</taxon>
        <taxon>Peronosporaceae</taxon>
        <taxon>Phytophthora</taxon>
    </lineage>
</organism>
<keyword evidence="1" id="KW-1015">Disulfide bond</keyword>
<dbReference type="EMBL" id="NCKW01003400">
    <property type="protein sequence ID" value="POM76714.1"/>
    <property type="molecule type" value="Genomic_DNA"/>
</dbReference>
<dbReference type="Proteomes" id="UP000237271">
    <property type="component" value="Unassembled WGS sequence"/>
</dbReference>
<dbReference type="Gene3D" id="2.160.20.10">
    <property type="entry name" value="Single-stranded right-handed beta-helix, Pectin lyase-like"/>
    <property type="match status" value="2"/>
</dbReference>
<dbReference type="Pfam" id="PF00544">
    <property type="entry name" value="Pectate_lyase_4"/>
    <property type="match status" value="2"/>
</dbReference>
<evidence type="ECO:0000256" key="4">
    <source>
        <dbReference type="ARBA" id="ARBA00036818"/>
    </source>
</evidence>
<keyword evidence="11" id="KW-1185">Reference proteome</keyword>
<dbReference type="GO" id="GO:0030570">
    <property type="term" value="F:pectate lyase activity"/>
    <property type="evidence" value="ECO:0007669"/>
    <property type="project" value="InterPro"/>
</dbReference>
<protein>
    <recommendedName>
        <fullName evidence="6">pectin lyase</fullName>
        <ecNumber evidence="6">4.2.2.10</ecNumber>
    </recommendedName>
</protein>
<evidence type="ECO:0000256" key="8">
    <source>
        <dbReference type="SAM" id="SignalP"/>
    </source>
</evidence>
<dbReference type="SUPFAM" id="SSF51126">
    <property type="entry name" value="Pectin lyase-like"/>
    <property type="match status" value="2"/>
</dbReference>
<sequence>MQIAVVMVLLTAQAIVQALTIGEAPGFAAGTTGGGTATPDYPKTIDDLKTLLKDDQPRVVVLDKEFDFLGTEGTTTETGCRPKSNTDCLDKKNGFKGQDVILFPGDTTLTNTGGCDQQVKVEVTYDNAAKNALVVGSNKTLRGVGQKGVLKGKGLWLDGDNIIIQNVHITELNPQYVWGGDAIYLQGTNNRAMKNIWLDHVKISRIGRQMFTSGFAGVESLTISNSDFDGRTDWSSSCDGRHYWGFILDGTTTRVSFLNNYIHSTSGCSPKTVGASSESANVVAHIANNYWANNSGHSFEPGANAFVLAEGNYFKDTAEPVQTDVDKSSISTTDDCSSSLGRSCPTNTVEKSGKFDSVNGERAMEKVKEFKEISGFTPGAAAKLYKEFDFLGSNGSTTEQGCRPKIMEQCVAEHNGFKGQDVILREGDTTFTQTGGCDQAVGVEVTYDNAAKNPLVVKGNKTLRGIGQAGVLKGRGLWLNGDNIIIQNIHITELNSQYVWGGDAIYMQGTESGSMKKIWLDHVKISRVGRQMLVIAFGGAESLTISNSDFDGSTDWSSSCDGRHYWAFIIGGEPTHVTFVNNYVHSTSGRSPKIVSEMGTNPIVVGHFVNNYWADNSGHSFEPGLNAFVLAEGNYFKDTKEPILADDKATVFTAADSNDCSSYLGRACVSNVVENSGKFDSVNGERAMEKVKEFKEIAEYTPSKASPLSESLDNFGVGVLQSPLDSSTQGSKNESSKQDSLAQGSEQGGSKEDNPTQGSGNESSGDGSPIQHNVEQGSIGQDADPSKCTPKRRVMELQA</sequence>
<evidence type="ECO:0000256" key="1">
    <source>
        <dbReference type="ARBA" id="ARBA00023157"/>
    </source>
</evidence>
<dbReference type="EC" id="4.2.2.10" evidence="6"/>
<feature type="domain" description="Pectate lyase" evidence="9">
    <location>
        <begin position="426"/>
        <end position="642"/>
    </location>
</feature>
<evidence type="ECO:0000259" key="9">
    <source>
        <dbReference type="SMART" id="SM00656"/>
    </source>
</evidence>
<dbReference type="SMART" id="SM00656">
    <property type="entry name" value="Amb_all"/>
    <property type="match status" value="2"/>
</dbReference>
<dbReference type="GO" id="GO:0047490">
    <property type="term" value="F:pectin lyase activity"/>
    <property type="evidence" value="ECO:0007669"/>
    <property type="project" value="UniProtKB-EC"/>
</dbReference>
<feature type="compositionally biased region" description="Polar residues" evidence="7">
    <location>
        <begin position="755"/>
        <end position="779"/>
    </location>
</feature>
<comment type="caution">
    <text evidence="10">The sequence shown here is derived from an EMBL/GenBank/DDBJ whole genome shotgun (WGS) entry which is preliminary data.</text>
</comment>
<name>A0A2P4YFZ4_9STRA</name>
<evidence type="ECO:0000313" key="11">
    <source>
        <dbReference type="Proteomes" id="UP000237271"/>
    </source>
</evidence>
<evidence type="ECO:0000313" key="10">
    <source>
        <dbReference type="EMBL" id="POM76714.1"/>
    </source>
</evidence>
<keyword evidence="8" id="KW-0732">Signal</keyword>
<proteinExistence type="predicted"/>
<comment type="catalytic activity">
    <reaction evidence="4">
        <text>Eliminative cleavage of (1-&gt;4)-alpha-D-galacturonan methyl ester to give oligosaccharides with 4-deoxy-6-O-methyl-alpha-D-galact-4-enuronosyl groups at their non-reducing ends.</text>
        <dbReference type="EC" id="4.2.2.10"/>
    </reaction>
</comment>
<evidence type="ECO:0000256" key="5">
    <source>
        <dbReference type="ARBA" id="ARBA00037631"/>
    </source>
</evidence>
<evidence type="ECO:0000256" key="3">
    <source>
        <dbReference type="ARBA" id="ARBA00023239"/>
    </source>
</evidence>